<feature type="non-terminal residue" evidence="1">
    <location>
        <position position="46"/>
    </location>
</feature>
<comment type="caution">
    <text evidence="1">The sequence shown here is derived from an EMBL/GenBank/DDBJ whole genome shotgun (WGS) entry which is preliminary data.</text>
</comment>
<dbReference type="GO" id="GO:0016740">
    <property type="term" value="F:transferase activity"/>
    <property type="evidence" value="ECO:0007669"/>
    <property type="project" value="UniProtKB-KW"/>
</dbReference>
<name>A0A367LY68_PSEAI</name>
<dbReference type="EMBL" id="QORE01002462">
    <property type="protein sequence ID" value="RCI70050.1"/>
    <property type="molecule type" value="Genomic_DNA"/>
</dbReference>
<keyword evidence="1" id="KW-0808">Transferase</keyword>
<dbReference type="Gene3D" id="3.30.70.2010">
    <property type="match status" value="1"/>
</dbReference>
<protein>
    <submittedName>
        <fullName evidence="1">2,3,4,5-tetrahydropyridine-2,6-dicarboxylate N-succinyltransferase</fullName>
    </submittedName>
</protein>
<gene>
    <name evidence="1" type="ORF">DT376_36660</name>
</gene>
<evidence type="ECO:0000313" key="1">
    <source>
        <dbReference type="EMBL" id="RCI70050.1"/>
    </source>
</evidence>
<sequence length="46" mass="4951">MSQSLFSLAFGVGTQNRQEAWLEVFYALPLLKPSSEIVAAVAPILG</sequence>
<evidence type="ECO:0000313" key="2">
    <source>
        <dbReference type="Proteomes" id="UP000253594"/>
    </source>
</evidence>
<dbReference type="Proteomes" id="UP000253594">
    <property type="component" value="Unassembled WGS sequence"/>
</dbReference>
<organism evidence="1 2">
    <name type="scientific">Pseudomonas aeruginosa</name>
    <dbReference type="NCBI Taxonomy" id="287"/>
    <lineage>
        <taxon>Bacteria</taxon>
        <taxon>Pseudomonadati</taxon>
        <taxon>Pseudomonadota</taxon>
        <taxon>Gammaproteobacteria</taxon>
        <taxon>Pseudomonadales</taxon>
        <taxon>Pseudomonadaceae</taxon>
        <taxon>Pseudomonas</taxon>
    </lineage>
</organism>
<dbReference type="AlphaFoldDB" id="A0A367LY68"/>
<proteinExistence type="predicted"/>
<accession>A0A367LY68</accession>
<reference evidence="1 2" key="1">
    <citation type="submission" date="2018-07" db="EMBL/GenBank/DDBJ databases">
        <title>Mechanisms of high-level aminoglycoside resistance among Gram-negative pathogens in Brazil.</title>
        <authorList>
            <person name="Ballaben A.S."/>
            <person name="Darini A.L.C."/>
            <person name="Doi Y."/>
        </authorList>
    </citation>
    <scope>NUCLEOTIDE SEQUENCE [LARGE SCALE GENOMIC DNA]</scope>
    <source>
        <strain evidence="1 2">B2-305</strain>
    </source>
</reference>